<evidence type="ECO:0000313" key="2">
    <source>
        <dbReference type="Proteomes" id="UP000234632"/>
    </source>
</evidence>
<accession>A0A2N4SXG3</accession>
<gene>
    <name evidence="1" type="ORF">AUQ48_17380</name>
</gene>
<comment type="caution">
    <text evidence="1">The sequence shown here is derived from an EMBL/GenBank/DDBJ whole genome shotgun (WGS) entry which is preliminary data.</text>
</comment>
<dbReference type="EMBL" id="LOMZ01000005">
    <property type="protein sequence ID" value="PLC10668.1"/>
    <property type="molecule type" value="Genomic_DNA"/>
</dbReference>
<name>A0A2N4SXG3_9MICC</name>
<dbReference type="AlphaFoldDB" id="A0A2N4SXG3"/>
<dbReference type="Proteomes" id="UP000234632">
    <property type="component" value="Unassembled WGS sequence"/>
</dbReference>
<protein>
    <submittedName>
        <fullName evidence="1">Uncharacterized protein</fullName>
    </submittedName>
</protein>
<proteinExistence type="predicted"/>
<organism evidence="1 2">
    <name type="scientific">Kocuria flava</name>
    <dbReference type="NCBI Taxonomy" id="446860"/>
    <lineage>
        <taxon>Bacteria</taxon>
        <taxon>Bacillati</taxon>
        <taxon>Actinomycetota</taxon>
        <taxon>Actinomycetes</taxon>
        <taxon>Micrococcales</taxon>
        <taxon>Micrococcaceae</taxon>
        <taxon>Kocuria</taxon>
    </lineage>
</organism>
<reference evidence="1 2" key="1">
    <citation type="submission" date="2015-12" db="EMBL/GenBank/DDBJ databases">
        <authorList>
            <person name="Shamseldin A."/>
            <person name="Moawad H."/>
            <person name="Abd El-Rahim W.M."/>
            <person name="Sadowsky M.J."/>
        </authorList>
    </citation>
    <scope>NUCLEOTIDE SEQUENCE [LARGE SCALE GENOMIC DNA]</scope>
    <source>
        <strain evidence="1 2">S43</strain>
    </source>
</reference>
<evidence type="ECO:0000313" key="1">
    <source>
        <dbReference type="EMBL" id="PLC10668.1"/>
    </source>
</evidence>
<sequence length="132" mass="14640">MSEIPLVPRPDALSFRRQSTHHQAVRADWQVIVHALNTNLGNGLLALIAGVRPETVSRWASGQNKDPRPAMERRVREAYTIYTDLVRVDSPHTVRAWFMGSNPLLGDDSPAEALAAGRFKAVLAAARAFRDE</sequence>
<dbReference type="RefSeq" id="WP_101853470.1">
    <property type="nucleotide sequence ID" value="NZ_LOMZ01000005.1"/>
</dbReference>